<feature type="compositionally biased region" description="Gly residues" evidence="1">
    <location>
        <begin position="622"/>
        <end position="635"/>
    </location>
</feature>
<name>A0ABW5BXJ9_9BACI</name>
<evidence type="ECO:0000313" key="4">
    <source>
        <dbReference type="Proteomes" id="UP001597318"/>
    </source>
</evidence>
<feature type="signal peptide" evidence="2">
    <location>
        <begin position="1"/>
        <end position="18"/>
    </location>
</feature>
<keyword evidence="2" id="KW-0732">Signal</keyword>
<dbReference type="InterPro" id="IPR025584">
    <property type="entry name" value="Cthe_2159"/>
</dbReference>
<dbReference type="EMBL" id="JBHUIK010000001">
    <property type="protein sequence ID" value="MFD2213516.1"/>
    <property type="molecule type" value="Genomic_DNA"/>
</dbReference>
<dbReference type="Proteomes" id="UP001597318">
    <property type="component" value="Unassembled WGS sequence"/>
</dbReference>
<feature type="chain" id="PRO_5046912614" evidence="2">
    <location>
        <begin position="19"/>
        <end position="698"/>
    </location>
</feature>
<reference evidence="4" key="1">
    <citation type="journal article" date="2019" name="Int. J. Syst. Evol. Microbiol.">
        <title>The Global Catalogue of Microorganisms (GCM) 10K type strain sequencing project: providing services to taxonomists for standard genome sequencing and annotation.</title>
        <authorList>
            <consortium name="The Broad Institute Genomics Platform"/>
            <consortium name="The Broad Institute Genome Sequencing Center for Infectious Disease"/>
            <person name="Wu L."/>
            <person name="Ma J."/>
        </authorList>
    </citation>
    <scope>NUCLEOTIDE SEQUENCE [LARGE SCALE GENOMIC DNA]</scope>
    <source>
        <strain evidence="4">CGMCC 1.15474</strain>
    </source>
</reference>
<keyword evidence="4" id="KW-1185">Reference proteome</keyword>
<organism evidence="3 4">
    <name type="scientific">Metabacillus endolithicus</name>
    <dbReference type="NCBI Taxonomy" id="1535204"/>
    <lineage>
        <taxon>Bacteria</taxon>
        <taxon>Bacillati</taxon>
        <taxon>Bacillota</taxon>
        <taxon>Bacilli</taxon>
        <taxon>Bacillales</taxon>
        <taxon>Bacillaceae</taxon>
        <taxon>Metabacillus</taxon>
    </lineage>
</organism>
<accession>A0ABW5BXJ9</accession>
<dbReference type="PROSITE" id="PS51257">
    <property type="entry name" value="PROKAR_LIPOPROTEIN"/>
    <property type="match status" value="1"/>
</dbReference>
<protein>
    <submittedName>
        <fullName evidence="3">Carbohydrate-binding domain-containing protein</fullName>
    </submittedName>
</protein>
<dbReference type="RefSeq" id="WP_247340611.1">
    <property type="nucleotide sequence ID" value="NZ_CP095550.1"/>
</dbReference>
<evidence type="ECO:0000313" key="3">
    <source>
        <dbReference type="EMBL" id="MFD2213516.1"/>
    </source>
</evidence>
<sequence>MKLLKVVSILMSSTLLFACANNSTTGTSNSATAETASADIGELNTLISESVSYKDDDFYTNYEEENPTYIELKGSDVSFDTNASVLYSDNTLTIKTGGTYVLSGNLENGQIVVDAEDKNTVRLVLKGVTISSSTSSAIYVLNAEKTTISLVEGTENVINDASEYVYENSSEDEPNSAIYSKDDFTINGTGKLIVHGNYNNGVSSNDKLKITGGNLQIDAVDDGIIGRDLVAVKEGTVTIDAGGDGIRSTNDEDESKGSIVIEGGTYDIASENDGVQAVASLLISDGTFNITSGGGSPETITVVNDMMGKMRGQGEATTSTTTTTTTTTESESYKGLKAVTDIVVGGGTFTIDSKDDAVHSNNTITLAGGDLTIASGDDGIHADTSLVTSGGNIDVTKSYEGMESQLITINGGDINLTTSDDGINVGGGNDGSGNDMHSVSENNLLQINGGHIVVNADGDGLDSNGYIEMTDGTVLVNGPTGNGNGSLDYGGSFTMSGGFLVAAGSSGMLQAIAEESTQNGILMTYPEAQVAGTIIHLEDSEGNSILNFAPEKDYQAVFISSAQLTKKSSYSLYSGGTATGEEVDGLYTNGEYEAGTKIVDFSIADTVTWLNESGVTTAQSSGGPGGFGGGAGGTGERPQMGSRGDMFTEMDEETREKVEAIMEQQRSGEMTQEEAQAQLEELGVEIPMMGERPQMNEN</sequence>
<proteinExistence type="predicted"/>
<comment type="caution">
    <text evidence="3">The sequence shown here is derived from an EMBL/GenBank/DDBJ whole genome shotgun (WGS) entry which is preliminary data.</text>
</comment>
<evidence type="ECO:0000256" key="2">
    <source>
        <dbReference type="SAM" id="SignalP"/>
    </source>
</evidence>
<feature type="region of interest" description="Disordered" evidence="1">
    <location>
        <begin position="615"/>
        <end position="675"/>
    </location>
</feature>
<evidence type="ECO:0000256" key="1">
    <source>
        <dbReference type="SAM" id="MobiDB-lite"/>
    </source>
</evidence>
<dbReference type="Pfam" id="PF14262">
    <property type="entry name" value="Cthe_2159"/>
    <property type="match status" value="1"/>
</dbReference>
<gene>
    <name evidence="3" type="ORF">ACFSKK_07380</name>
</gene>